<reference evidence="5" key="1">
    <citation type="submission" date="2025-08" db="UniProtKB">
        <authorList>
            <consortium name="RefSeq"/>
        </authorList>
    </citation>
    <scope>IDENTIFICATION</scope>
</reference>
<dbReference type="Gene3D" id="4.10.640.40">
    <property type="entry name" value="Cytoplasmic polyadenylation element-binding protein, ZZ domain"/>
    <property type="match status" value="1"/>
</dbReference>
<dbReference type="PANTHER" id="PTHR12566:SF9">
    <property type="entry name" value="CYTOPLASMIC POLYADENYLATION ELEMENT-BINDING PROTEIN 1"/>
    <property type="match status" value="1"/>
</dbReference>
<dbReference type="GO" id="GO:0008135">
    <property type="term" value="F:translation factor activity, RNA binding"/>
    <property type="evidence" value="ECO:0007669"/>
    <property type="project" value="TreeGrafter"/>
</dbReference>
<keyword evidence="1 2" id="KW-0694">RNA-binding</keyword>
<dbReference type="Proteomes" id="UP000694867">
    <property type="component" value="Unplaced"/>
</dbReference>
<proteinExistence type="predicted"/>
<evidence type="ECO:0000256" key="2">
    <source>
        <dbReference type="PROSITE-ProRule" id="PRU00176"/>
    </source>
</evidence>
<dbReference type="KEGG" id="goe:100897425"/>
<dbReference type="GO" id="GO:0000900">
    <property type="term" value="F:mRNA regulatory element binding translation repressor activity"/>
    <property type="evidence" value="ECO:0007669"/>
    <property type="project" value="TreeGrafter"/>
</dbReference>
<dbReference type="GO" id="GO:0043022">
    <property type="term" value="F:ribosome binding"/>
    <property type="evidence" value="ECO:0007669"/>
    <property type="project" value="TreeGrafter"/>
</dbReference>
<gene>
    <name evidence="5" type="primary">LOC100897425</name>
</gene>
<dbReference type="InterPro" id="IPR038446">
    <property type="entry name" value="CEBP_ZZ_sf"/>
</dbReference>
<dbReference type="InterPro" id="IPR035979">
    <property type="entry name" value="RBD_domain_sf"/>
</dbReference>
<dbReference type="AlphaFoldDB" id="A0AAJ6QNG2"/>
<dbReference type="SUPFAM" id="SSF54928">
    <property type="entry name" value="RNA-binding domain, RBD"/>
    <property type="match status" value="1"/>
</dbReference>
<dbReference type="InterPro" id="IPR012677">
    <property type="entry name" value="Nucleotide-bd_a/b_plait_sf"/>
</dbReference>
<dbReference type="Pfam" id="PF16366">
    <property type="entry name" value="CEBP_ZZ"/>
    <property type="match status" value="1"/>
</dbReference>
<dbReference type="GO" id="GO:0005737">
    <property type="term" value="C:cytoplasm"/>
    <property type="evidence" value="ECO:0007669"/>
    <property type="project" value="TreeGrafter"/>
</dbReference>
<organism evidence="4 5">
    <name type="scientific">Galendromus occidentalis</name>
    <name type="common">western predatory mite</name>
    <dbReference type="NCBI Taxonomy" id="34638"/>
    <lineage>
        <taxon>Eukaryota</taxon>
        <taxon>Metazoa</taxon>
        <taxon>Ecdysozoa</taxon>
        <taxon>Arthropoda</taxon>
        <taxon>Chelicerata</taxon>
        <taxon>Arachnida</taxon>
        <taxon>Acari</taxon>
        <taxon>Parasitiformes</taxon>
        <taxon>Mesostigmata</taxon>
        <taxon>Gamasina</taxon>
        <taxon>Phytoseioidea</taxon>
        <taxon>Phytoseiidae</taxon>
        <taxon>Typhlodrominae</taxon>
        <taxon>Galendromus</taxon>
    </lineage>
</organism>
<protein>
    <submittedName>
        <fullName evidence="5">Cytoplasmic polyadenylation element-binding protein 1-like</fullName>
    </submittedName>
</protein>
<dbReference type="PROSITE" id="PS50102">
    <property type="entry name" value="RRM"/>
    <property type="match status" value="1"/>
</dbReference>
<dbReference type="InterPro" id="IPR034819">
    <property type="entry name" value="CPEB"/>
</dbReference>
<dbReference type="Pfam" id="PF00076">
    <property type="entry name" value="RRM_1"/>
    <property type="match status" value="1"/>
</dbReference>
<dbReference type="RefSeq" id="XP_003738504.1">
    <property type="nucleotide sequence ID" value="XM_003738456.1"/>
</dbReference>
<dbReference type="PANTHER" id="PTHR12566">
    <property type="entry name" value="CYTOPLASMIC POLYADENYLATION ELEMENT BINDING PROTEIN CPEB"/>
    <property type="match status" value="1"/>
</dbReference>
<dbReference type="InterPro" id="IPR032296">
    <property type="entry name" value="CEBP_ZZ"/>
</dbReference>
<name>A0AAJ6QNG2_9ACAR</name>
<dbReference type="GO" id="GO:0043005">
    <property type="term" value="C:neuron projection"/>
    <property type="evidence" value="ECO:0007669"/>
    <property type="project" value="TreeGrafter"/>
</dbReference>
<dbReference type="GO" id="GO:0045202">
    <property type="term" value="C:synapse"/>
    <property type="evidence" value="ECO:0007669"/>
    <property type="project" value="TreeGrafter"/>
</dbReference>
<sequence length="247" mass="28724">MTWSAGESEPYRTYPPDTVFSRKVFISRLLPETEPAKLGRSFQAFGLVRVVKNAGDRHAYVILESDACVKLLLWRCSRTESGEYLFRIANRKIRVIPWALRDIEWGRENTSPRINTIFVWPLHEQTTAELLKIIMEEQFGPVRFVRIDTDNYEYPNGSGRVQFVSRESYCAAINVKILKMLTMEYECDLELEPFFESDVLCSRCRRAISSAICRHYLCLQYFCGPCFEIHQDEQPGLLDLHQPCGHP</sequence>
<dbReference type="GeneID" id="100897425"/>
<dbReference type="InterPro" id="IPR000504">
    <property type="entry name" value="RRM_dom"/>
</dbReference>
<evidence type="ECO:0000256" key="1">
    <source>
        <dbReference type="ARBA" id="ARBA00022884"/>
    </source>
</evidence>
<dbReference type="Gene3D" id="3.30.70.330">
    <property type="match status" value="1"/>
</dbReference>
<evidence type="ECO:0000313" key="5">
    <source>
        <dbReference type="RefSeq" id="XP_003738504.1"/>
    </source>
</evidence>
<accession>A0AAJ6QNG2</accession>
<evidence type="ECO:0000313" key="4">
    <source>
        <dbReference type="Proteomes" id="UP000694867"/>
    </source>
</evidence>
<dbReference type="GO" id="GO:0005634">
    <property type="term" value="C:nucleus"/>
    <property type="evidence" value="ECO:0007669"/>
    <property type="project" value="TreeGrafter"/>
</dbReference>
<feature type="domain" description="RRM" evidence="3">
    <location>
        <begin position="115"/>
        <end position="188"/>
    </location>
</feature>
<keyword evidence="4" id="KW-1185">Reference proteome</keyword>
<dbReference type="GO" id="GO:2000766">
    <property type="term" value="P:negative regulation of cytoplasmic translation"/>
    <property type="evidence" value="ECO:0007669"/>
    <property type="project" value="TreeGrafter"/>
</dbReference>
<dbReference type="GO" id="GO:0003730">
    <property type="term" value="F:mRNA 3'-UTR binding"/>
    <property type="evidence" value="ECO:0007669"/>
    <property type="project" value="InterPro"/>
</dbReference>
<evidence type="ECO:0000259" key="3">
    <source>
        <dbReference type="PROSITE" id="PS50102"/>
    </source>
</evidence>